<proteinExistence type="predicted"/>
<feature type="transmembrane region" description="Helical" evidence="2">
    <location>
        <begin position="71"/>
        <end position="91"/>
    </location>
</feature>
<dbReference type="InterPro" id="IPR008930">
    <property type="entry name" value="Terpenoid_cyclase/PrenylTrfase"/>
</dbReference>
<gene>
    <name evidence="3" type="ORF">HNQ65_000260</name>
</gene>
<evidence type="ECO:0000256" key="1">
    <source>
        <dbReference type="SAM" id="MobiDB-lite"/>
    </source>
</evidence>
<dbReference type="SUPFAM" id="SSF48239">
    <property type="entry name" value="Terpenoid cyclases/Protein prenyltransferases"/>
    <property type="match status" value="1"/>
</dbReference>
<dbReference type="EMBL" id="JACHIG010000001">
    <property type="protein sequence ID" value="MBB5030706.1"/>
    <property type="molecule type" value="Genomic_DNA"/>
</dbReference>
<dbReference type="CDD" id="cd00688">
    <property type="entry name" value="ISOPREN_C2_like"/>
    <property type="match status" value="1"/>
</dbReference>
<name>A0A7W7Y6V5_9BACT</name>
<sequence>MSTHDPHHSSESGHQVPPGWERFQPPHVAEPVLQAVMVEESAPQPRIPPAFSHPRTPAWLRCWRQMGGGSLMLSIAVHVGSLLLAGLFIVGSQIVKPEVDFIPAGVSKASKEAARTLEYRVSTKNHATMMRKPPQSRVVVEPSEGPRLMNAYDMPLPDAGPGIVVAGVKVSTQVFVGRSSLDGLGPSAAVFRGPSIFSGRCSMQTRLEKLRQNGGTPECELAVSRSLAWLQSQQNADGSWGRTNKAAMTGLTLLCYLGRCETPESPFYGENVRNGLLYLVELARRNPHGLVSEQPLANSATYEHGIATYALGELYSFYRLGNSSLPGLREAFEKGVRLIIDQQNPRGAWTYGGKDAGLTYAYNKESSSEDLSVSGWQFQALKAAKHTGLKIEGLDAAIKRCCDYLESKQTKDGGFGKTNRDEHYNQWSLTGCGVLGLQTLADHKATAVKKGIRFLREFLSSEPLDWERNCNLYCWYYYTQAFFQAGGDDWKFYNSQFLPQILGAQNADGSFKRGRPNWPAGDAADAIYRQCLCTLQLEVYYRYLKVADRGESLIFER</sequence>
<keyword evidence="2" id="KW-0472">Membrane</keyword>
<keyword evidence="4" id="KW-1185">Reference proteome</keyword>
<dbReference type="AlphaFoldDB" id="A0A7W7Y6V5"/>
<evidence type="ECO:0008006" key="5">
    <source>
        <dbReference type="Google" id="ProtNLM"/>
    </source>
</evidence>
<dbReference type="Gene3D" id="1.50.10.20">
    <property type="match status" value="2"/>
</dbReference>
<accession>A0A7W7Y6V5</accession>
<evidence type="ECO:0000313" key="4">
    <source>
        <dbReference type="Proteomes" id="UP000590740"/>
    </source>
</evidence>
<reference evidence="3 4" key="1">
    <citation type="submission" date="2020-08" db="EMBL/GenBank/DDBJ databases">
        <title>Genomic Encyclopedia of Type Strains, Phase IV (KMG-IV): sequencing the most valuable type-strain genomes for metagenomic binning, comparative biology and taxonomic classification.</title>
        <authorList>
            <person name="Goeker M."/>
        </authorList>
    </citation>
    <scope>NUCLEOTIDE SEQUENCE [LARGE SCALE GENOMIC DNA]</scope>
    <source>
        <strain evidence="3 4">DSM 12252</strain>
    </source>
</reference>
<organism evidence="3 4">
    <name type="scientific">Prosthecobacter vanneervenii</name>
    <dbReference type="NCBI Taxonomy" id="48466"/>
    <lineage>
        <taxon>Bacteria</taxon>
        <taxon>Pseudomonadati</taxon>
        <taxon>Verrucomicrobiota</taxon>
        <taxon>Verrucomicrobiia</taxon>
        <taxon>Verrucomicrobiales</taxon>
        <taxon>Verrucomicrobiaceae</taxon>
        <taxon>Prosthecobacter</taxon>
    </lineage>
</organism>
<comment type="caution">
    <text evidence="3">The sequence shown here is derived from an EMBL/GenBank/DDBJ whole genome shotgun (WGS) entry which is preliminary data.</text>
</comment>
<feature type="compositionally biased region" description="Basic and acidic residues" evidence="1">
    <location>
        <begin position="1"/>
        <end position="11"/>
    </location>
</feature>
<keyword evidence="2" id="KW-0812">Transmembrane</keyword>
<feature type="region of interest" description="Disordered" evidence="1">
    <location>
        <begin position="1"/>
        <end position="24"/>
    </location>
</feature>
<protein>
    <recommendedName>
        <fullName evidence="5">Squalene cyclase C-terminal domain-containing protein</fullName>
    </recommendedName>
</protein>
<dbReference type="RefSeq" id="WP_184337595.1">
    <property type="nucleotide sequence ID" value="NZ_JACHIG010000001.1"/>
</dbReference>
<evidence type="ECO:0000256" key="2">
    <source>
        <dbReference type="SAM" id="Phobius"/>
    </source>
</evidence>
<evidence type="ECO:0000313" key="3">
    <source>
        <dbReference type="EMBL" id="MBB5030706.1"/>
    </source>
</evidence>
<keyword evidence="2" id="KW-1133">Transmembrane helix</keyword>
<dbReference type="Proteomes" id="UP000590740">
    <property type="component" value="Unassembled WGS sequence"/>
</dbReference>